<protein>
    <submittedName>
        <fullName evidence="1">Uncharacterized protein</fullName>
    </submittedName>
</protein>
<dbReference type="EMBL" id="JBFXLQ010000028">
    <property type="protein sequence ID" value="KAL2865931.1"/>
    <property type="molecule type" value="Genomic_DNA"/>
</dbReference>
<sequence>MISIPVCRKQCTTRFHCSQKGNVFVCIDTMGNHPGRRKVNERPSGSKLAIEARTACQPLVPLERHSYSQINSDGASSRFLQKQKIKINQSIKQKKNKRMFHQKLQPRHSHDSFDHRKLMSLGQPMAARSELAHNLSRIQSCKIAGLSPSSLQLFEPISVEMHRAAHLSPAAHGLCLDIERW</sequence>
<gene>
    <name evidence="1" type="ORF">BJX67DRAFT_149248</name>
</gene>
<name>A0ABR4LND2_9EURO</name>
<comment type="caution">
    <text evidence="1">The sequence shown here is derived from an EMBL/GenBank/DDBJ whole genome shotgun (WGS) entry which is preliminary data.</text>
</comment>
<accession>A0ABR4LND2</accession>
<organism evidence="1 2">
    <name type="scientific">Aspergillus lucknowensis</name>
    <dbReference type="NCBI Taxonomy" id="176173"/>
    <lineage>
        <taxon>Eukaryota</taxon>
        <taxon>Fungi</taxon>
        <taxon>Dikarya</taxon>
        <taxon>Ascomycota</taxon>
        <taxon>Pezizomycotina</taxon>
        <taxon>Eurotiomycetes</taxon>
        <taxon>Eurotiomycetidae</taxon>
        <taxon>Eurotiales</taxon>
        <taxon>Aspergillaceae</taxon>
        <taxon>Aspergillus</taxon>
        <taxon>Aspergillus subgen. Nidulantes</taxon>
    </lineage>
</organism>
<reference evidence="1 2" key="1">
    <citation type="submission" date="2024-07" db="EMBL/GenBank/DDBJ databases">
        <title>Section-level genome sequencing and comparative genomics of Aspergillus sections Usti and Cavernicolus.</title>
        <authorList>
            <consortium name="Lawrence Berkeley National Laboratory"/>
            <person name="Nybo J.L."/>
            <person name="Vesth T.C."/>
            <person name="Theobald S."/>
            <person name="Frisvad J.C."/>
            <person name="Larsen T.O."/>
            <person name="Kjaerboelling I."/>
            <person name="Rothschild-Mancinelli K."/>
            <person name="Lyhne E.K."/>
            <person name="Kogle M.E."/>
            <person name="Barry K."/>
            <person name="Clum A."/>
            <person name="Na H."/>
            <person name="Ledsgaard L."/>
            <person name="Lin J."/>
            <person name="Lipzen A."/>
            <person name="Kuo A."/>
            <person name="Riley R."/>
            <person name="Mondo S."/>
            <person name="Labutti K."/>
            <person name="Haridas S."/>
            <person name="Pangalinan J."/>
            <person name="Salamov A.A."/>
            <person name="Simmons B.A."/>
            <person name="Magnuson J.K."/>
            <person name="Chen J."/>
            <person name="Drula E."/>
            <person name="Henrissat B."/>
            <person name="Wiebenga A."/>
            <person name="Lubbers R.J."/>
            <person name="Gomes A.C."/>
            <person name="Macurrencykelacurrency M.R."/>
            <person name="Stajich J."/>
            <person name="Grigoriev I.V."/>
            <person name="Mortensen U.H."/>
            <person name="De Vries R.P."/>
            <person name="Baker S.E."/>
            <person name="Andersen M.R."/>
        </authorList>
    </citation>
    <scope>NUCLEOTIDE SEQUENCE [LARGE SCALE GENOMIC DNA]</scope>
    <source>
        <strain evidence="1 2">CBS 449.75</strain>
    </source>
</reference>
<dbReference type="RefSeq" id="XP_070884910.1">
    <property type="nucleotide sequence ID" value="XM_071024767.1"/>
</dbReference>
<keyword evidence="2" id="KW-1185">Reference proteome</keyword>
<dbReference type="GeneID" id="98139839"/>
<evidence type="ECO:0000313" key="1">
    <source>
        <dbReference type="EMBL" id="KAL2865931.1"/>
    </source>
</evidence>
<evidence type="ECO:0000313" key="2">
    <source>
        <dbReference type="Proteomes" id="UP001610432"/>
    </source>
</evidence>
<dbReference type="Proteomes" id="UP001610432">
    <property type="component" value="Unassembled WGS sequence"/>
</dbReference>
<proteinExistence type="predicted"/>